<keyword evidence="1" id="KW-0560">Oxidoreductase</keyword>
<comment type="caution">
    <text evidence="5">The sequence shown here is derived from an EMBL/GenBank/DDBJ whole genome shotgun (WGS) entry which is preliminary data.</text>
</comment>
<dbReference type="InterPro" id="IPR037069">
    <property type="entry name" value="AcylCoA_DH/ox_N_sf"/>
</dbReference>
<feature type="region of interest" description="Disordered" evidence="2">
    <location>
        <begin position="1"/>
        <end position="20"/>
    </location>
</feature>
<dbReference type="Gene3D" id="1.10.540.10">
    <property type="entry name" value="Acyl-CoA dehydrogenase/oxidase, N-terminal domain"/>
    <property type="match status" value="1"/>
</dbReference>
<dbReference type="InterPro" id="IPR009100">
    <property type="entry name" value="AcylCoA_DH/oxidase_NM_dom_sf"/>
</dbReference>
<evidence type="ECO:0000313" key="6">
    <source>
        <dbReference type="Proteomes" id="UP001160499"/>
    </source>
</evidence>
<feature type="domain" description="Acyl-CoA dehydrogenase/oxidase N-terminal" evidence="3">
    <location>
        <begin position="18"/>
        <end position="102"/>
    </location>
</feature>
<sequence>MTMTLPKVSRFPESPHISEEGRHMRDAVRAAAPGLAERAREGELLGTLAPETVSVLHEIGVFRITIPVELGGFALGARDTTEVVRELGRVDGSAGWTVIVSSASRSALALDDRVKDEVFADIGTWQGPLLFGATVFAPKVGDGRKVEGGWMVKGRWAFGSGCKIAKWGSVGFEYDDPKTGERRRAMGLLSQDQYTIVDDWQVMGMSATSSNSVRADEEVFVPEYRVIHTMDMPARMDALRGKYQGLGFMHSATGTMVATTTAFAALALGMTEGALRAFVEQAAKRPPFNLPYPTMADMASTQVVAGKARAVINTAAAVIERQADEIDRRALAGEDFHPWDEPEITMDLVHQIHACLQVIDGLQLALGSSTVGLSNPIQRFVRDVHVLATHGAFRIDPMAEINGRDIFGMEPLPVIAALGSPPPGKLPPHAANGKFPGPVPRPA</sequence>
<dbReference type="Gene3D" id="1.20.140.10">
    <property type="entry name" value="Butyryl-CoA Dehydrogenase, subunit A, domain 3"/>
    <property type="match status" value="1"/>
</dbReference>
<keyword evidence="6" id="KW-1185">Reference proteome</keyword>
<evidence type="ECO:0000259" key="3">
    <source>
        <dbReference type="Pfam" id="PF02771"/>
    </source>
</evidence>
<dbReference type="InterPro" id="IPR036250">
    <property type="entry name" value="AcylCo_DH-like_C"/>
</dbReference>
<dbReference type="Proteomes" id="UP001160499">
    <property type="component" value="Unassembled WGS sequence"/>
</dbReference>
<dbReference type="PANTHER" id="PTHR43884">
    <property type="entry name" value="ACYL-COA DEHYDROGENASE"/>
    <property type="match status" value="1"/>
</dbReference>
<gene>
    <name evidence="5" type="ORF">M2283_006881</name>
</gene>
<organism evidence="5 6">
    <name type="scientific">Streptomyces pseudovenezuelae</name>
    <dbReference type="NCBI Taxonomy" id="67350"/>
    <lineage>
        <taxon>Bacteria</taxon>
        <taxon>Bacillati</taxon>
        <taxon>Actinomycetota</taxon>
        <taxon>Actinomycetes</taxon>
        <taxon>Kitasatosporales</taxon>
        <taxon>Streptomycetaceae</taxon>
        <taxon>Streptomyces</taxon>
        <taxon>Streptomyces aurantiacus group</taxon>
    </lineage>
</organism>
<dbReference type="InterPro" id="IPR046373">
    <property type="entry name" value="Acyl-CoA_Oxase/DH_mid-dom_sf"/>
</dbReference>
<reference evidence="5 6" key="1">
    <citation type="submission" date="2023-04" db="EMBL/GenBank/DDBJ databases">
        <title>Forest soil microbial communities from Buena Vista Peninsula, Colon Province, Panama.</title>
        <authorList>
            <person name="Bouskill N."/>
        </authorList>
    </citation>
    <scope>NUCLEOTIDE SEQUENCE [LARGE SCALE GENOMIC DNA]</scope>
    <source>
        <strain evidence="5 6">GGS1</strain>
    </source>
</reference>
<name>A0ABT6LTA6_9ACTN</name>
<feature type="region of interest" description="Disordered" evidence="2">
    <location>
        <begin position="419"/>
        <end position="443"/>
    </location>
</feature>
<dbReference type="SUPFAM" id="SSF56645">
    <property type="entry name" value="Acyl-CoA dehydrogenase NM domain-like"/>
    <property type="match status" value="1"/>
</dbReference>
<dbReference type="Gene3D" id="2.40.110.10">
    <property type="entry name" value="Butyryl-CoA Dehydrogenase, subunit A, domain 2"/>
    <property type="match status" value="1"/>
</dbReference>
<dbReference type="InterPro" id="IPR013107">
    <property type="entry name" value="Acyl-CoA_DH_C"/>
</dbReference>
<evidence type="ECO:0000256" key="2">
    <source>
        <dbReference type="SAM" id="MobiDB-lite"/>
    </source>
</evidence>
<evidence type="ECO:0000259" key="4">
    <source>
        <dbReference type="Pfam" id="PF08028"/>
    </source>
</evidence>
<evidence type="ECO:0000313" key="5">
    <source>
        <dbReference type="EMBL" id="MDH6219542.1"/>
    </source>
</evidence>
<dbReference type="SUPFAM" id="SSF47203">
    <property type="entry name" value="Acyl-CoA dehydrogenase C-terminal domain-like"/>
    <property type="match status" value="1"/>
</dbReference>
<dbReference type="PANTHER" id="PTHR43884:SF12">
    <property type="entry name" value="ISOVALERYL-COA DEHYDROGENASE, MITOCHONDRIAL-RELATED"/>
    <property type="match status" value="1"/>
</dbReference>
<feature type="domain" description="Acyl-CoA dehydrogenase C-terminal" evidence="4">
    <location>
        <begin position="262"/>
        <end position="393"/>
    </location>
</feature>
<proteinExistence type="predicted"/>
<evidence type="ECO:0000256" key="1">
    <source>
        <dbReference type="ARBA" id="ARBA00023002"/>
    </source>
</evidence>
<dbReference type="RefSeq" id="WP_280880354.1">
    <property type="nucleotide sequence ID" value="NZ_JARXVH010000013.1"/>
</dbReference>
<accession>A0ABT6LTA6</accession>
<dbReference type="EMBL" id="JARXVH010000013">
    <property type="protein sequence ID" value="MDH6219542.1"/>
    <property type="molecule type" value="Genomic_DNA"/>
</dbReference>
<dbReference type="InterPro" id="IPR013786">
    <property type="entry name" value="AcylCoA_DH/ox_N"/>
</dbReference>
<dbReference type="PIRSF" id="PIRSF016578">
    <property type="entry name" value="HsaA"/>
    <property type="match status" value="1"/>
</dbReference>
<dbReference type="Pfam" id="PF02771">
    <property type="entry name" value="Acyl-CoA_dh_N"/>
    <property type="match status" value="1"/>
</dbReference>
<protein>
    <submittedName>
        <fullName evidence="5">Alkylation response protein AidB-like acyl-CoA dehydrogenase</fullName>
    </submittedName>
</protein>
<dbReference type="Pfam" id="PF08028">
    <property type="entry name" value="Acyl-CoA_dh_2"/>
    <property type="match status" value="1"/>
</dbReference>